<dbReference type="AlphaFoldDB" id="A0A2T9ZFP0"/>
<name>A0A2T9ZFP0_9FUNG</name>
<dbReference type="EMBL" id="MBFS01000245">
    <property type="protein sequence ID" value="PVV03347.1"/>
    <property type="molecule type" value="Genomic_DNA"/>
</dbReference>
<sequence>MLSKSVKKSFLLTLVVIAFLLSSTLILNKRKSQGDPNVQFDFKWRGIKQIRKQMKQPGNISTKKIINDSPYNKVIKYVFRGPFSSKHTDIFANQLNSDIVCDANYKDETCTINLKSNYDWFSLSTKLRDLLVLYCTKDIEDTVFVKMDDDLIVSNGQLNKLIERFSKSDCLYAGDMATDFPFYWALGKLYLFKSSALLKICNTEVLKEKPFHSSEDIYMGYLLNITDTSKVCGINKFINYYHKHYSDHRVKISYIIQHNDR</sequence>
<keyword evidence="2" id="KW-1185">Reference proteome</keyword>
<evidence type="ECO:0000313" key="1">
    <source>
        <dbReference type="EMBL" id="PVV03347.1"/>
    </source>
</evidence>
<comment type="caution">
    <text evidence="1">The sequence shown here is derived from an EMBL/GenBank/DDBJ whole genome shotgun (WGS) entry which is preliminary data.</text>
</comment>
<evidence type="ECO:0008006" key="3">
    <source>
        <dbReference type="Google" id="ProtNLM"/>
    </source>
</evidence>
<reference evidence="1 2" key="1">
    <citation type="journal article" date="2018" name="MBio">
        <title>Comparative Genomics Reveals the Core Gene Toolbox for the Fungus-Insect Symbiosis.</title>
        <authorList>
            <person name="Wang Y."/>
            <person name="Stata M."/>
            <person name="Wang W."/>
            <person name="Stajich J.E."/>
            <person name="White M.M."/>
            <person name="Moncalvo J.M."/>
        </authorList>
    </citation>
    <scope>NUCLEOTIDE SEQUENCE [LARGE SCALE GENOMIC DNA]</scope>
    <source>
        <strain evidence="1 2">SC-DP-2</strain>
    </source>
</reference>
<gene>
    <name evidence="1" type="ORF">BB560_002174</name>
</gene>
<accession>A0A2T9ZFP0</accession>
<evidence type="ECO:0000313" key="2">
    <source>
        <dbReference type="Proteomes" id="UP000245609"/>
    </source>
</evidence>
<protein>
    <recommendedName>
        <fullName evidence="3">Hexosyltransferase</fullName>
    </recommendedName>
</protein>
<dbReference type="Proteomes" id="UP000245609">
    <property type="component" value="Unassembled WGS sequence"/>
</dbReference>
<organism evidence="1 2">
    <name type="scientific">Smittium megazygosporum</name>
    <dbReference type="NCBI Taxonomy" id="133381"/>
    <lineage>
        <taxon>Eukaryota</taxon>
        <taxon>Fungi</taxon>
        <taxon>Fungi incertae sedis</taxon>
        <taxon>Zoopagomycota</taxon>
        <taxon>Kickxellomycotina</taxon>
        <taxon>Harpellomycetes</taxon>
        <taxon>Harpellales</taxon>
        <taxon>Legeriomycetaceae</taxon>
        <taxon>Smittium</taxon>
    </lineage>
</organism>
<dbReference type="OrthoDB" id="2398757at2759"/>
<proteinExistence type="predicted"/>